<gene>
    <name evidence="1" type="ORF">GCM10010140_45010</name>
</gene>
<accession>A0ABQ2R284</accession>
<organism evidence="1 2">
    <name type="scientific">Streptosporangium pseudovulgare</name>
    <dbReference type="NCBI Taxonomy" id="35765"/>
    <lineage>
        <taxon>Bacteria</taxon>
        <taxon>Bacillati</taxon>
        <taxon>Actinomycetota</taxon>
        <taxon>Actinomycetes</taxon>
        <taxon>Streptosporangiales</taxon>
        <taxon>Streptosporangiaceae</taxon>
        <taxon>Streptosporangium</taxon>
    </lineage>
</organism>
<evidence type="ECO:0000313" key="2">
    <source>
        <dbReference type="Proteomes" id="UP000611554"/>
    </source>
</evidence>
<protein>
    <submittedName>
        <fullName evidence="1">Uncharacterized protein</fullName>
    </submittedName>
</protein>
<proteinExistence type="predicted"/>
<dbReference type="EMBL" id="BMQJ01000011">
    <property type="protein sequence ID" value="GGQ09752.1"/>
    <property type="molecule type" value="Genomic_DNA"/>
</dbReference>
<keyword evidence="2" id="KW-1185">Reference proteome</keyword>
<reference evidence="2" key="1">
    <citation type="journal article" date="2019" name="Int. J. Syst. Evol. Microbiol.">
        <title>The Global Catalogue of Microorganisms (GCM) 10K type strain sequencing project: providing services to taxonomists for standard genome sequencing and annotation.</title>
        <authorList>
            <consortium name="The Broad Institute Genomics Platform"/>
            <consortium name="The Broad Institute Genome Sequencing Center for Infectious Disease"/>
            <person name="Wu L."/>
            <person name="Ma J."/>
        </authorList>
    </citation>
    <scope>NUCLEOTIDE SEQUENCE [LARGE SCALE GENOMIC DNA]</scope>
    <source>
        <strain evidence="2">JCM 3115</strain>
    </source>
</reference>
<evidence type="ECO:0000313" key="1">
    <source>
        <dbReference type="EMBL" id="GGQ09752.1"/>
    </source>
</evidence>
<sequence length="68" mass="6848">MQGLVLQHRQQQGVHVSAEGVGVHIASPVVSPAGRAGQAEGVGREGGTALAPSLLSARSLTLVTLPLE</sequence>
<comment type="caution">
    <text evidence="1">The sequence shown here is derived from an EMBL/GenBank/DDBJ whole genome shotgun (WGS) entry which is preliminary data.</text>
</comment>
<name>A0ABQ2R284_9ACTN</name>
<dbReference type="Proteomes" id="UP000611554">
    <property type="component" value="Unassembled WGS sequence"/>
</dbReference>